<evidence type="ECO:0000256" key="1">
    <source>
        <dbReference type="ARBA" id="ARBA00004651"/>
    </source>
</evidence>
<dbReference type="InterPro" id="IPR032807">
    <property type="entry name" value="GNVR"/>
</dbReference>
<dbReference type="Pfam" id="PF02706">
    <property type="entry name" value="Wzz"/>
    <property type="match status" value="1"/>
</dbReference>
<feature type="transmembrane region" description="Helical" evidence="8">
    <location>
        <begin position="20"/>
        <end position="40"/>
    </location>
</feature>
<reference evidence="11 12" key="1">
    <citation type="submission" date="2018-06" db="EMBL/GenBank/DDBJ databases">
        <authorList>
            <consortium name="Pathogen Informatics"/>
            <person name="Doyle S."/>
        </authorList>
    </citation>
    <scope>NUCLEOTIDE SEQUENCE [LARGE SCALE GENOMIC DNA]</scope>
    <source>
        <strain evidence="11 12">NCTC7582</strain>
    </source>
</reference>
<dbReference type="PANTHER" id="PTHR32309:SF13">
    <property type="entry name" value="FERRIC ENTEROBACTIN TRANSPORT PROTEIN FEPE"/>
    <property type="match status" value="1"/>
</dbReference>
<protein>
    <submittedName>
        <fullName evidence="11">Chain length determinant protein WzzB</fullName>
    </submittedName>
</protein>
<evidence type="ECO:0000256" key="3">
    <source>
        <dbReference type="ARBA" id="ARBA00022475"/>
    </source>
</evidence>
<evidence type="ECO:0000259" key="9">
    <source>
        <dbReference type="Pfam" id="PF02706"/>
    </source>
</evidence>
<evidence type="ECO:0000313" key="11">
    <source>
        <dbReference type="EMBL" id="SPT99429.1"/>
    </source>
</evidence>
<keyword evidence="6 8" id="KW-0472">Membrane</keyword>
<accession>A0A2X0XKI6</accession>
<evidence type="ECO:0000256" key="7">
    <source>
        <dbReference type="SAM" id="Coils"/>
    </source>
</evidence>
<evidence type="ECO:0000256" key="6">
    <source>
        <dbReference type="ARBA" id="ARBA00023136"/>
    </source>
</evidence>
<dbReference type="RefSeq" id="WP_112117335.1">
    <property type="nucleotide sequence ID" value="NZ_JAXOWA010000002.1"/>
</dbReference>
<dbReference type="GO" id="GO:0005886">
    <property type="term" value="C:plasma membrane"/>
    <property type="evidence" value="ECO:0007669"/>
    <property type="project" value="UniProtKB-SubCell"/>
</dbReference>
<proteinExistence type="inferred from homology"/>
<evidence type="ECO:0000313" key="12">
    <source>
        <dbReference type="Proteomes" id="UP000251431"/>
    </source>
</evidence>
<dbReference type="PANTHER" id="PTHR32309">
    <property type="entry name" value="TYROSINE-PROTEIN KINASE"/>
    <property type="match status" value="1"/>
</dbReference>
<sequence length="306" mass="34443">MEETIELRELIEIVWKGKAIIALCTIVCMLLAGVASWFVLEEKYESKAVVQVAGAVQDTGIMANYVSTEFTPTIYAQRIQNKQIMQQALQDAGIKIKYNEKNLVTTTDADPTKNIVELKYTSNSAKEAQQQLQILMDAAKQKMNESVQQTLQQLESTYKIEAESLTKEINSNIEQYNQIIRENNLPKILILQTIINSEIVLNISEEQAATLSNVNGDLQNQLLQLQVQIQTKSEEYHNILTNYQSIKTELDSFKPDPFIRIIAEPSLAEGVSSPNKLLNLAIGLVVGVMLGLGIVFFREYWKKSAI</sequence>
<dbReference type="Pfam" id="PF13807">
    <property type="entry name" value="GNVR"/>
    <property type="match status" value="1"/>
</dbReference>
<dbReference type="GO" id="GO:0004713">
    <property type="term" value="F:protein tyrosine kinase activity"/>
    <property type="evidence" value="ECO:0007669"/>
    <property type="project" value="TreeGrafter"/>
</dbReference>
<name>A0A2X0XKI6_9BACI</name>
<dbReference type="InterPro" id="IPR050445">
    <property type="entry name" value="Bact_polysacc_biosynth/exp"/>
</dbReference>
<dbReference type="EMBL" id="UAQE01000001">
    <property type="protein sequence ID" value="SPT99429.1"/>
    <property type="molecule type" value="Genomic_DNA"/>
</dbReference>
<keyword evidence="4 8" id="KW-0812">Transmembrane</keyword>
<dbReference type="AlphaFoldDB" id="A0A2X0XKI6"/>
<comment type="subcellular location">
    <subcellularLocation>
        <location evidence="1">Cell membrane</location>
        <topology evidence="1">Multi-pass membrane protein</topology>
    </subcellularLocation>
</comment>
<evidence type="ECO:0000256" key="5">
    <source>
        <dbReference type="ARBA" id="ARBA00022989"/>
    </source>
</evidence>
<evidence type="ECO:0000256" key="4">
    <source>
        <dbReference type="ARBA" id="ARBA00022692"/>
    </source>
</evidence>
<organism evidence="11 12">
    <name type="scientific">Lysinibacillus capsici</name>
    <dbReference type="NCBI Taxonomy" id="2115968"/>
    <lineage>
        <taxon>Bacteria</taxon>
        <taxon>Bacillati</taxon>
        <taxon>Bacillota</taxon>
        <taxon>Bacilli</taxon>
        <taxon>Bacillales</taxon>
        <taxon>Bacillaceae</taxon>
        <taxon>Lysinibacillus</taxon>
    </lineage>
</organism>
<keyword evidence="7" id="KW-0175">Coiled coil</keyword>
<feature type="coiled-coil region" evidence="7">
    <location>
        <begin position="125"/>
        <end position="182"/>
    </location>
</feature>
<evidence type="ECO:0000256" key="2">
    <source>
        <dbReference type="ARBA" id="ARBA00006683"/>
    </source>
</evidence>
<gene>
    <name evidence="11" type="ORF">NCTC7582_02302</name>
</gene>
<dbReference type="Proteomes" id="UP000251431">
    <property type="component" value="Unassembled WGS sequence"/>
</dbReference>
<keyword evidence="5 8" id="KW-1133">Transmembrane helix</keyword>
<comment type="similarity">
    <text evidence="2">Belongs to the CpsC/CapA family.</text>
</comment>
<dbReference type="InterPro" id="IPR003856">
    <property type="entry name" value="LPS_length_determ_N"/>
</dbReference>
<evidence type="ECO:0000259" key="10">
    <source>
        <dbReference type="Pfam" id="PF13807"/>
    </source>
</evidence>
<keyword evidence="3" id="KW-1003">Cell membrane</keyword>
<evidence type="ECO:0000256" key="8">
    <source>
        <dbReference type="SAM" id="Phobius"/>
    </source>
</evidence>
<feature type="domain" description="Tyrosine-protein kinase G-rich" evidence="10">
    <location>
        <begin position="217"/>
        <end position="299"/>
    </location>
</feature>
<feature type="transmembrane region" description="Helical" evidence="8">
    <location>
        <begin position="277"/>
        <end position="297"/>
    </location>
</feature>
<feature type="domain" description="Polysaccharide chain length determinant N-terminal" evidence="9">
    <location>
        <begin position="3"/>
        <end position="91"/>
    </location>
</feature>